<name>A0A9D4UXE4_ADICA</name>
<dbReference type="Gene3D" id="2.60.110.10">
    <property type="entry name" value="Thaumatin"/>
    <property type="match status" value="1"/>
</dbReference>
<feature type="non-terminal residue" evidence="1">
    <location>
        <position position="1"/>
    </location>
</feature>
<reference evidence="1" key="1">
    <citation type="submission" date="2021-01" db="EMBL/GenBank/DDBJ databases">
        <title>Adiantum capillus-veneris genome.</title>
        <authorList>
            <person name="Fang Y."/>
            <person name="Liao Q."/>
        </authorList>
    </citation>
    <scope>NUCLEOTIDE SEQUENCE</scope>
    <source>
        <strain evidence="1">H3</strain>
        <tissue evidence="1">Leaf</tissue>
    </source>
</reference>
<dbReference type="Proteomes" id="UP000886520">
    <property type="component" value="Chromosome 9"/>
</dbReference>
<evidence type="ECO:0000313" key="1">
    <source>
        <dbReference type="EMBL" id="KAI5075945.1"/>
    </source>
</evidence>
<dbReference type="OrthoDB" id="430315at2759"/>
<dbReference type="EMBL" id="JABFUD020000009">
    <property type="protein sequence ID" value="KAI5075945.1"/>
    <property type="molecule type" value="Genomic_DNA"/>
</dbReference>
<dbReference type="Pfam" id="PF00314">
    <property type="entry name" value="Thaumatin"/>
    <property type="match status" value="1"/>
</dbReference>
<gene>
    <name evidence="1" type="ORF">GOP47_0010021</name>
</gene>
<dbReference type="AlphaFoldDB" id="A0A9D4UXE4"/>
<dbReference type="SUPFAM" id="SSF49870">
    <property type="entry name" value="Osmotin, thaumatin-like protein"/>
    <property type="match status" value="1"/>
</dbReference>
<accession>A0A9D4UXE4</accession>
<dbReference type="InterPro" id="IPR001938">
    <property type="entry name" value="Thaumatin"/>
</dbReference>
<dbReference type="PROSITE" id="PS51367">
    <property type="entry name" value="THAUMATIN_2"/>
    <property type="match status" value="1"/>
</dbReference>
<evidence type="ECO:0000313" key="2">
    <source>
        <dbReference type="Proteomes" id="UP000886520"/>
    </source>
</evidence>
<comment type="caution">
    <text evidence="1">The sequence shown here is derived from an EMBL/GenBank/DDBJ whole genome shotgun (WGS) entry which is preliminary data.</text>
</comment>
<keyword evidence="2" id="KW-1185">Reference proteome</keyword>
<dbReference type="InterPro" id="IPR037176">
    <property type="entry name" value="Osmotin/thaumatin-like_sf"/>
</dbReference>
<organism evidence="1 2">
    <name type="scientific">Adiantum capillus-veneris</name>
    <name type="common">Maidenhair fern</name>
    <dbReference type="NCBI Taxonomy" id="13818"/>
    <lineage>
        <taxon>Eukaryota</taxon>
        <taxon>Viridiplantae</taxon>
        <taxon>Streptophyta</taxon>
        <taxon>Embryophyta</taxon>
        <taxon>Tracheophyta</taxon>
        <taxon>Polypodiopsida</taxon>
        <taxon>Polypodiidae</taxon>
        <taxon>Polypodiales</taxon>
        <taxon>Pteridineae</taxon>
        <taxon>Pteridaceae</taxon>
        <taxon>Vittarioideae</taxon>
        <taxon>Adiantum</taxon>
    </lineage>
</organism>
<protein>
    <submittedName>
        <fullName evidence="1">Uncharacterized protein</fullName>
    </submittedName>
</protein>
<sequence length="201" mass="21311">CVCVCVCVCVKDVGRFLVRGRTMKTLSNTRASLCFLSCCLLLQALTAGTLKAWQVEGTKLEVVNGGMQRVCAKYWVPNEVGGACSELGPGQKWDIGVTQRWRAATVWAIKGGCGGLHCNTGPPTGVTQFEITVGGGWNNDYYDVSTLAGFNVGLSVVPSNPTCPSQTCASQSTCQGFVPAGPDRTKACRFGSSDYTLTFSD</sequence>
<proteinExistence type="predicted"/>
<dbReference type="SMART" id="SM00205">
    <property type="entry name" value="THN"/>
    <property type="match status" value="1"/>
</dbReference>